<reference evidence="2 3" key="1">
    <citation type="submission" date="2019-09" db="EMBL/GenBank/DDBJ databases">
        <title>Phylogeny of genus Pseudoclavibacter and closely related genus.</title>
        <authorList>
            <person name="Li Y."/>
        </authorList>
    </citation>
    <scope>NUCLEOTIDE SEQUENCE [LARGE SCALE GENOMIC DNA]</scope>
    <source>
        <strain evidence="2 3">DSM 23821</strain>
    </source>
</reference>
<evidence type="ECO:0000259" key="1">
    <source>
        <dbReference type="Pfam" id="PF14200"/>
    </source>
</evidence>
<name>A0A7J5C3Z4_9MICO</name>
<evidence type="ECO:0000313" key="3">
    <source>
        <dbReference type="Proteomes" id="UP000467240"/>
    </source>
</evidence>
<feature type="domain" description="Ricin B lectin" evidence="1">
    <location>
        <begin position="257"/>
        <end position="332"/>
    </location>
</feature>
<dbReference type="InterPro" id="IPR035992">
    <property type="entry name" value="Ricin_B-like_lectins"/>
</dbReference>
<dbReference type="Gene3D" id="2.80.10.50">
    <property type="match status" value="1"/>
</dbReference>
<accession>A0A7J5C3Z4</accession>
<gene>
    <name evidence="2" type="ORF">F8O01_00700</name>
</gene>
<dbReference type="PROSITE" id="PS50231">
    <property type="entry name" value="RICIN_B_LECTIN"/>
    <property type="match status" value="1"/>
</dbReference>
<dbReference type="InterPro" id="IPR000772">
    <property type="entry name" value="Ricin_B_lectin"/>
</dbReference>
<dbReference type="SUPFAM" id="SSF50370">
    <property type="entry name" value="Ricin B-like lectins"/>
    <property type="match status" value="1"/>
</dbReference>
<comment type="caution">
    <text evidence="2">The sequence shown here is derived from an EMBL/GenBank/DDBJ whole genome shotgun (WGS) entry which is preliminary data.</text>
</comment>
<organism evidence="2 3">
    <name type="scientific">Pseudoclavibacter chungangensis</name>
    <dbReference type="NCBI Taxonomy" id="587635"/>
    <lineage>
        <taxon>Bacteria</taxon>
        <taxon>Bacillati</taxon>
        <taxon>Actinomycetota</taxon>
        <taxon>Actinomycetes</taxon>
        <taxon>Micrococcales</taxon>
        <taxon>Microbacteriaceae</taxon>
        <taxon>Pseudoclavibacter</taxon>
    </lineage>
</organism>
<dbReference type="OrthoDB" id="5120064at2"/>
<evidence type="ECO:0000313" key="2">
    <source>
        <dbReference type="EMBL" id="KAB1662500.1"/>
    </source>
</evidence>
<keyword evidence="3" id="KW-1185">Reference proteome</keyword>
<sequence>MTHLIERIRRRHLVAFAIGIILVSLTTGTAAHAYWTAQARGTGAVTTTSVAITQTDFPALTTTYVNTLTRLQSTGSFVITNTGQTAGTVTASIAGAGSLGPLLPVRIWPVANAAACTASSTPPSSATTGTWASVTVTGGTPLAAGASQRFCVRTVVADASTLAATTGARDVTATLTASLGGTGWANASTTAATTHRSVAIYPASAVPASTSDAHWYTMRPAGASNLCADVMYNGTGAGSYVISYSCFDNSSTRPNSNRAWQFVPLDASKQVVALRPAHSGEMRLSTDTTGGAILAASNTTDAKQAWIVQARGSGQYQLVSKATGQCLVFPTSNNGRLTLADCDQAKTGITLPATLPTVTASSASAFTVDVGWYLAGGYSQQVEMLSGGSWVSCRTSGTASVSGSTVECQRPTTGAGTLRLVSGDQVMYQFTINRTASGSTVTTTITGVTAP</sequence>
<dbReference type="Pfam" id="PF14200">
    <property type="entry name" value="RicinB_lectin_2"/>
    <property type="match status" value="1"/>
</dbReference>
<proteinExistence type="predicted"/>
<dbReference type="RefSeq" id="WP_158038932.1">
    <property type="nucleotide sequence ID" value="NZ_JACCFV010000001.1"/>
</dbReference>
<dbReference type="CDD" id="cd00161">
    <property type="entry name" value="beta-trefoil_Ricin-like"/>
    <property type="match status" value="1"/>
</dbReference>
<protein>
    <submittedName>
        <fullName evidence="2">RICIN domain-containing protein</fullName>
    </submittedName>
</protein>
<dbReference type="EMBL" id="WBJZ01000001">
    <property type="protein sequence ID" value="KAB1662500.1"/>
    <property type="molecule type" value="Genomic_DNA"/>
</dbReference>
<dbReference type="AlphaFoldDB" id="A0A7J5C3Z4"/>
<dbReference type="Proteomes" id="UP000467240">
    <property type="component" value="Unassembled WGS sequence"/>
</dbReference>